<dbReference type="Pfam" id="PF00881">
    <property type="entry name" value="Nitroreductase"/>
    <property type="match status" value="1"/>
</dbReference>
<feature type="domain" description="Nitroreductase" evidence="1">
    <location>
        <begin position="68"/>
        <end position="248"/>
    </location>
</feature>
<dbReference type="PANTHER" id="PTHR43745">
    <property type="entry name" value="NITROREDUCTASE MJ1384-RELATED"/>
    <property type="match status" value="1"/>
</dbReference>
<dbReference type="EMBL" id="SODD01000025">
    <property type="protein sequence ID" value="TDW16314.1"/>
    <property type="molecule type" value="Genomic_DNA"/>
</dbReference>
<dbReference type="NCBIfam" id="TIGR03605">
    <property type="entry name" value="antibiot_sagB"/>
    <property type="match status" value="1"/>
</dbReference>
<organism evidence="2 3">
    <name type="scientific">Breznakia blatticola</name>
    <dbReference type="NCBI Taxonomy" id="1754012"/>
    <lineage>
        <taxon>Bacteria</taxon>
        <taxon>Bacillati</taxon>
        <taxon>Bacillota</taxon>
        <taxon>Erysipelotrichia</taxon>
        <taxon>Erysipelotrichales</taxon>
        <taxon>Erysipelotrichaceae</taxon>
        <taxon>Breznakia</taxon>
    </lineage>
</organism>
<dbReference type="Gene3D" id="3.40.109.10">
    <property type="entry name" value="NADH Oxidase"/>
    <property type="match status" value="1"/>
</dbReference>
<gene>
    <name evidence="2" type="ORF">EDD63_12511</name>
</gene>
<dbReference type="PANTHER" id="PTHR43745:SF2">
    <property type="entry name" value="NITROREDUCTASE MJ1384-RELATED"/>
    <property type="match status" value="1"/>
</dbReference>
<name>A0A4V3G6Q9_9FIRM</name>
<sequence>MKKEELTNMIKAHRAFMKYQDIDFESDQELKLQQPPLTKPITANLIIDLPKISDAKIVNSDITKVFYERRSHRVYTDEVMSLAQVSYVLWASQGVKEIRGKSYATIRTVASGGARHPFETYIVVRNCEGLNPGVYMYLPLTHQLAFLKELDDMQQVVSESVCGQVWASKANVMLYWSFVAYRAEWRYGPEAQRVALIDAGHVGQNLYLACSALGLGTCGIAAFDNEKCNTLLDLDGDEEFVVYCAPVGTIGSDEKAEQAFYAFVKEQGL</sequence>
<dbReference type="RefSeq" id="WP_134169985.1">
    <property type="nucleotide sequence ID" value="NZ_SODD01000025.1"/>
</dbReference>
<evidence type="ECO:0000313" key="3">
    <source>
        <dbReference type="Proteomes" id="UP000294743"/>
    </source>
</evidence>
<reference evidence="2 3" key="1">
    <citation type="submission" date="2019-03" db="EMBL/GenBank/DDBJ databases">
        <title>Genomic Encyclopedia of Type Strains, Phase IV (KMG-IV): sequencing the most valuable type-strain genomes for metagenomic binning, comparative biology and taxonomic classification.</title>
        <authorList>
            <person name="Goeker M."/>
        </authorList>
    </citation>
    <scope>NUCLEOTIDE SEQUENCE [LARGE SCALE GENOMIC DNA]</scope>
    <source>
        <strain evidence="2 3">DSM 28867</strain>
    </source>
</reference>
<evidence type="ECO:0000313" key="2">
    <source>
        <dbReference type="EMBL" id="TDW16314.1"/>
    </source>
</evidence>
<protein>
    <submittedName>
        <fullName evidence="2">SagB-type dehydrogenase family enzyme</fullName>
    </submittedName>
</protein>
<dbReference type="OrthoDB" id="9801593at2"/>
<dbReference type="AlphaFoldDB" id="A0A4V3G6Q9"/>
<dbReference type="Proteomes" id="UP000294743">
    <property type="component" value="Unassembled WGS sequence"/>
</dbReference>
<keyword evidence="3" id="KW-1185">Reference proteome</keyword>
<dbReference type="InterPro" id="IPR052544">
    <property type="entry name" value="Bacteriocin_Proc_Enz"/>
</dbReference>
<comment type="caution">
    <text evidence="2">The sequence shown here is derived from an EMBL/GenBank/DDBJ whole genome shotgun (WGS) entry which is preliminary data.</text>
</comment>
<dbReference type="InterPro" id="IPR029479">
    <property type="entry name" value="Nitroreductase"/>
</dbReference>
<dbReference type="InterPro" id="IPR000415">
    <property type="entry name" value="Nitroreductase-like"/>
</dbReference>
<dbReference type="InterPro" id="IPR020051">
    <property type="entry name" value="SagB-type_dehydrogenase"/>
</dbReference>
<dbReference type="CDD" id="cd02142">
    <property type="entry name" value="McbC_SagB-like_oxidoreductase"/>
    <property type="match status" value="1"/>
</dbReference>
<accession>A0A4V3G6Q9</accession>
<dbReference type="SUPFAM" id="SSF55469">
    <property type="entry name" value="FMN-dependent nitroreductase-like"/>
    <property type="match status" value="1"/>
</dbReference>
<evidence type="ECO:0000259" key="1">
    <source>
        <dbReference type="Pfam" id="PF00881"/>
    </source>
</evidence>
<dbReference type="GO" id="GO:0016491">
    <property type="term" value="F:oxidoreductase activity"/>
    <property type="evidence" value="ECO:0007669"/>
    <property type="project" value="InterPro"/>
</dbReference>
<proteinExistence type="predicted"/>